<feature type="compositionally biased region" description="Low complexity" evidence="10">
    <location>
        <begin position="13"/>
        <end position="55"/>
    </location>
</feature>
<feature type="region of interest" description="Disordered" evidence="10">
    <location>
        <begin position="1"/>
        <end position="89"/>
    </location>
</feature>
<dbReference type="EMBL" id="LAVV01006620">
    <property type="protein sequence ID" value="KNZ59075.1"/>
    <property type="molecule type" value="Genomic_DNA"/>
</dbReference>
<dbReference type="GO" id="GO:0006417">
    <property type="term" value="P:regulation of translation"/>
    <property type="evidence" value="ECO:0007669"/>
    <property type="project" value="UniProtKB-KW"/>
</dbReference>
<evidence type="ECO:0000313" key="11">
    <source>
        <dbReference type="EMBL" id="KNZ59075.1"/>
    </source>
</evidence>
<feature type="compositionally biased region" description="Polar residues" evidence="10">
    <location>
        <begin position="1"/>
        <end position="12"/>
    </location>
</feature>
<evidence type="ECO:0000256" key="7">
    <source>
        <dbReference type="ARBA" id="ARBA00032656"/>
    </source>
</evidence>
<dbReference type="AlphaFoldDB" id="A0A0L6VG44"/>
<accession>A0A0L6VG44</accession>
<evidence type="ECO:0000256" key="8">
    <source>
        <dbReference type="ARBA" id="ARBA00039255"/>
    </source>
</evidence>
<dbReference type="Pfam" id="PF01652">
    <property type="entry name" value="IF4E"/>
    <property type="match status" value="1"/>
</dbReference>
<evidence type="ECO:0000256" key="1">
    <source>
        <dbReference type="ARBA" id="ARBA00009860"/>
    </source>
</evidence>
<evidence type="ECO:0000256" key="4">
    <source>
        <dbReference type="ARBA" id="ARBA00022884"/>
    </source>
</evidence>
<dbReference type="PANTHER" id="PTHR11960">
    <property type="entry name" value="EUKARYOTIC TRANSLATION INITIATION FACTOR 4E RELATED"/>
    <property type="match status" value="1"/>
</dbReference>
<evidence type="ECO:0000313" key="12">
    <source>
        <dbReference type="Proteomes" id="UP000037035"/>
    </source>
</evidence>
<evidence type="ECO:0000256" key="5">
    <source>
        <dbReference type="ARBA" id="ARBA00022917"/>
    </source>
</evidence>
<dbReference type="Proteomes" id="UP000037035">
    <property type="component" value="Unassembled WGS sequence"/>
</dbReference>
<reference evidence="11 12" key="1">
    <citation type="submission" date="2015-08" db="EMBL/GenBank/DDBJ databases">
        <title>Next Generation Sequencing and Analysis of the Genome of Puccinia sorghi L Schw, the Causal Agent of Maize Common Rust.</title>
        <authorList>
            <person name="Rochi L."/>
            <person name="Burguener G."/>
            <person name="Darino M."/>
            <person name="Turjanski A."/>
            <person name="Kreff E."/>
            <person name="Dieguez M.J."/>
            <person name="Sacco F."/>
        </authorList>
    </citation>
    <scope>NUCLEOTIDE SEQUENCE [LARGE SCALE GENOMIC DNA]</scope>
    <source>
        <strain evidence="11 12">RO10H11247</strain>
    </source>
</reference>
<organism evidence="11 12">
    <name type="scientific">Puccinia sorghi</name>
    <dbReference type="NCBI Taxonomy" id="27349"/>
    <lineage>
        <taxon>Eukaryota</taxon>
        <taxon>Fungi</taxon>
        <taxon>Dikarya</taxon>
        <taxon>Basidiomycota</taxon>
        <taxon>Pucciniomycotina</taxon>
        <taxon>Pucciniomycetes</taxon>
        <taxon>Pucciniales</taxon>
        <taxon>Pucciniaceae</taxon>
        <taxon>Puccinia</taxon>
    </lineage>
</organism>
<evidence type="ECO:0000256" key="9">
    <source>
        <dbReference type="RuleBase" id="RU004374"/>
    </source>
</evidence>
<dbReference type="SUPFAM" id="SSF55418">
    <property type="entry name" value="eIF4e-like"/>
    <property type="match status" value="1"/>
</dbReference>
<gene>
    <name evidence="11" type="ORF">VP01_1804g4</name>
</gene>
<dbReference type="GO" id="GO:0016281">
    <property type="term" value="C:eukaryotic translation initiation factor 4F complex"/>
    <property type="evidence" value="ECO:0007669"/>
    <property type="project" value="TreeGrafter"/>
</dbReference>
<name>A0A0L6VG44_9BASI</name>
<keyword evidence="12" id="KW-1185">Reference proteome</keyword>
<sequence length="306" mass="34208">MDQQSASSPTFPSSKLPLAAAQASSQAVRSALAEYSQASSIPSSSVSSPQIAHSSSSDKDDEDKDERSSLEDGEIPTESAGSSSNNPITVFNSPTEFNVKHPLYSTWTLWFDNATKNDRSKNWDELIQQVMQVESVEEFWGLYHNIVPPSLIHVGSNYYLFKEGIKPAWEDPANAKGGSWSIQLSRDRYRDSVDKYWLYTMLTAIGETFETPYTPNGNPPATMLFTDEVTGVVINSRKMFFRISIWTRSADSKELAQNIGRHFKYGVLGLSENARFPSDGKSIQTDCEFRSHTDSQLKKKKPTFTV</sequence>
<dbReference type="GO" id="GO:0000340">
    <property type="term" value="F:RNA 7-methylguanosine cap binding"/>
    <property type="evidence" value="ECO:0007669"/>
    <property type="project" value="TreeGrafter"/>
</dbReference>
<dbReference type="Gene3D" id="3.30.760.10">
    <property type="entry name" value="RNA Cap, Translation Initiation Factor Eif4e"/>
    <property type="match status" value="1"/>
</dbReference>
<dbReference type="OrthoDB" id="590761at2759"/>
<evidence type="ECO:0000256" key="3">
    <source>
        <dbReference type="ARBA" id="ARBA00022845"/>
    </source>
</evidence>
<proteinExistence type="inferred from homology"/>
<keyword evidence="4 9" id="KW-0694">RNA-binding</keyword>
<evidence type="ECO:0000256" key="6">
    <source>
        <dbReference type="ARBA" id="ARBA00030245"/>
    </source>
</evidence>
<dbReference type="STRING" id="27349.A0A0L6VG44"/>
<protein>
    <recommendedName>
        <fullName evidence="8">Eukaryotic translation initiation factor 4E</fullName>
    </recommendedName>
    <alternativeName>
        <fullName evidence="7">eIF-4F 25 kDa subunit</fullName>
    </alternativeName>
    <alternativeName>
        <fullName evidence="6">mRNA cap-binding protein</fullName>
    </alternativeName>
</protein>
<comment type="similarity">
    <text evidence="1 9">Belongs to the eukaryotic initiation factor 4E family.</text>
</comment>
<dbReference type="PANTHER" id="PTHR11960:SF8">
    <property type="entry name" value="EUKARYOTIC TRANSLATION INITIATION FACTOR 4E1-RELATED"/>
    <property type="match status" value="1"/>
</dbReference>
<feature type="compositionally biased region" description="Polar residues" evidence="10">
    <location>
        <begin position="79"/>
        <end position="89"/>
    </location>
</feature>
<dbReference type="InterPro" id="IPR001040">
    <property type="entry name" value="TIF_eIF_4E"/>
</dbReference>
<keyword evidence="2 9" id="KW-0396">Initiation factor</keyword>
<dbReference type="FunFam" id="3.30.760.10:FF:000011">
    <property type="entry name" value="Eukaryotic translation initiation factor 4E"/>
    <property type="match status" value="1"/>
</dbReference>
<comment type="caution">
    <text evidence="11">The sequence shown here is derived from an EMBL/GenBank/DDBJ whole genome shotgun (WGS) entry which is preliminary data.</text>
</comment>
<keyword evidence="5 9" id="KW-0648">Protein biosynthesis</keyword>
<evidence type="ECO:0000256" key="2">
    <source>
        <dbReference type="ARBA" id="ARBA00022540"/>
    </source>
</evidence>
<dbReference type="GO" id="GO:0003743">
    <property type="term" value="F:translation initiation factor activity"/>
    <property type="evidence" value="ECO:0007669"/>
    <property type="project" value="UniProtKB-KW"/>
</dbReference>
<dbReference type="InterPro" id="IPR023398">
    <property type="entry name" value="TIF_eIF4e-like"/>
</dbReference>
<evidence type="ECO:0000256" key="10">
    <source>
        <dbReference type="SAM" id="MobiDB-lite"/>
    </source>
</evidence>
<dbReference type="VEuPathDB" id="FungiDB:VP01_1804g4"/>
<keyword evidence="3" id="KW-0810">Translation regulation</keyword>